<evidence type="ECO:0000259" key="8">
    <source>
        <dbReference type="PROSITE" id="PS51294"/>
    </source>
</evidence>
<dbReference type="EMBL" id="CM007649">
    <property type="protein sequence ID" value="ONM29941.1"/>
    <property type="molecule type" value="Genomic_DNA"/>
</dbReference>
<keyword evidence="4" id="KW-0804">Transcription</keyword>
<name>A0A1D6ML54_MAIZE</name>
<evidence type="ECO:0000259" key="6">
    <source>
        <dbReference type="PROSITE" id="PS50090"/>
    </source>
</evidence>
<reference evidence="9" key="1">
    <citation type="submission" date="2015-12" db="EMBL/GenBank/DDBJ databases">
        <title>Update maize B73 reference genome by single molecule sequencing technologies.</title>
        <authorList>
            <consortium name="Maize Genome Sequencing Project"/>
            <person name="Ware D."/>
        </authorList>
    </citation>
    <scope>NUCLEOTIDE SEQUENCE [LARGE SCALE GENOMIC DNA]</scope>
    <source>
        <tissue evidence="9">Seedling</tissue>
    </source>
</reference>
<gene>
    <name evidence="9" type="ORF">ZEAMMB73_Zm00001d039785</name>
</gene>
<dbReference type="PANTHER" id="PTHR12802">
    <property type="entry name" value="SWI/SNF COMPLEX-RELATED"/>
    <property type="match status" value="1"/>
</dbReference>
<dbReference type="PANTHER" id="PTHR12802:SF97">
    <property type="entry name" value="OS01G0156000 PROTEIN"/>
    <property type="match status" value="1"/>
</dbReference>
<proteinExistence type="predicted"/>
<evidence type="ECO:0000313" key="9">
    <source>
        <dbReference type="EMBL" id="ONM29941.1"/>
    </source>
</evidence>
<feature type="domain" description="SANT" evidence="7">
    <location>
        <begin position="28"/>
        <end position="79"/>
    </location>
</feature>
<dbReference type="ExpressionAtlas" id="A0A1D6ML54">
    <property type="expression patterns" value="baseline"/>
</dbReference>
<evidence type="ECO:0000256" key="4">
    <source>
        <dbReference type="ARBA" id="ARBA00023163"/>
    </source>
</evidence>
<accession>A0A1D6ML54</accession>
<dbReference type="FunFam" id="1.10.10.60:FF:000023">
    <property type="entry name" value="protein REVEILLE 6 isoform X1"/>
    <property type="match status" value="1"/>
</dbReference>
<dbReference type="GO" id="GO:0003677">
    <property type="term" value="F:DNA binding"/>
    <property type="evidence" value="ECO:0007669"/>
    <property type="project" value="UniProtKB-KW"/>
</dbReference>
<feature type="domain" description="HTH myb-type" evidence="8">
    <location>
        <begin position="25"/>
        <end position="79"/>
    </location>
</feature>
<dbReference type="InterPro" id="IPR009057">
    <property type="entry name" value="Homeodomain-like_sf"/>
</dbReference>
<evidence type="ECO:0000256" key="3">
    <source>
        <dbReference type="ARBA" id="ARBA00023125"/>
    </source>
</evidence>
<dbReference type="SMART" id="SM00717">
    <property type="entry name" value="SANT"/>
    <property type="match status" value="1"/>
</dbReference>
<dbReference type="STRING" id="4577.A0A1D6ML54"/>
<keyword evidence="3" id="KW-0238">DNA-binding</keyword>
<keyword evidence="5" id="KW-0539">Nucleus</keyword>
<protein>
    <submittedName>
        <fullName evidence="9">Protein REVEILLE 8</fullName>
    </submittedName>
</protein>
<dbReference type="GO" id="GO:0005634">
    <property type="term" value="C:nucleus"/>
    <property type="evidence" value="ECO:0007669"/>
    <property type="project" value="UniProtKB-SubCell"/>
</dbReference>
<dbReference type="Gene3D" id="1.10.10.60">
    <property type="entry name" value="Homeodomain-like"/>
    <property type="match status" value="1"/>
</dbReference>
<dbReference type="InterPro" id="IPR017930">
    <property type="entry name" value="Myb_dom"/>
</dbReference>
<dbReference type="Pfam" id="PF00249">
    <property type="entry name" value="Myb_DNA-binding"/>
    <property type="match status" value="1"/>
</dbReference>
<dbReference type="PROSITE" id="PS51294">
    <property type="entry name" value="HTH_MYB"/>
    <property type="match status" value="1"/>
</dbReference>
<sequence>MERDYSSTDGGGCEMPGKKARKPYTITKPRERWSTEEHARFVDALLMFGRDWKKIEEHVGTKTTVQIRSHAQKYFLKVQKLGLAAGLPPMYPRRHFAIQQQSSVAGGSSAAAMPLLHGRQPTCAPVGMPGMQGLDLEWARASVTGAAAAAFAAGGNRFIGAPSLSGTSIDWAGGGGGGGGSASEASAMGVVEDQQQIELPLSPEDMPFAHVYRFVGDMFDADAPVPVEAHLQKLKEMDDITAKTVLLVLLNLENNLLAPQFEPVRRLLSTYDPTRALSGQL</sequence>
<dbReference type="SMR" id="A0A1D6ML54"/>
<organism evidence="9">
    <name type="scientific">Zea mays</name>
    <name type="common">Maize</name>
    <dbReference type="NCBI Taxonomy" id="4577"/>
    <lineage>
        <taxon>Eukaryota</taxon>
        <taxon>Viridiplantae</taxon>
        <taxon>Streptophyta</taxon>
        <taxon>Embryophyta</taxon>
        <taxon>Tracheophyta</taxon>
        <taxon>Spermatophyta</taxon>
        <taxon>Magnoliopsida</taxon>
        <taxon>Liliopsida</taxon>
        <taxon>Poales</taxon>
        <taxon>Poaceae</taxon>
        <taxon>PACMAD clade</taxon>
        <taxon>Panicoideae</taxon>
        <taxon>Andropogonodae</taxon>
        <taxon>Andropogoneae</taxon>
        <taxon>Tripsacinae</taxon>
        <taxon>Zea</taxon>
    </lineage>
</organism>
<dbReference type="OMA" id="DSPCPVE"/>
<dbReference type="InterPro" id="IPR017884">
    <property type="entry name" value="SANT_dom"/>
</dbReference>
<dbReference type="CDD" id="cd00167">
    <property type="entry name" value="SANT"/>
    <property type="match status" value="1"/>
</dbReference>
<dbReference type="Pfam" id="PF24904">
    <property type="entry name" value="RVE6"/>
    <property type="match status" value="1"/>
</dbReference>
<dbReference type="InParanoid" id="A0A1D6ML54"/>
<dbReference type="AlphaFoldDB" id="A0A1D6ML54"/>
<evidence type="ECO:0000256" key="2">
    <source>
        <dbReference type="ARBA" id="ARBA00023015"/>
    </source>
</evidence>
<dbReference type="NCBIfam" id="TIGR01557">
    <property type="entry name" value="myb_SHAQKYF"/>
    <property type="match status" value="1"/>
</dbReference>
<dbReference type="InterPro" id="IPR001005">
    <property type="entry name" value="SANT/Myb"/>
</dbReference>
<evidence type="ECO:0000256" key="1">
    <source>
        <dbReference type="ARBA" id="ARBA00004123"/>
    </source>
</evidence>
<dbReference type="InterPro" id="IPR006447">
    <property type="entry name" value="Myb_dom_plants"/>
</dbReference>
<evidence type="ECO:0000256" key="5">
    <source>
        <dbReference type="ARBA" id="ARBA00023242"/>
    </source>
</evidence>
<evidence type="ECO:0000259" key="7">
    <source>
        <dbReference type="PROSITE" id="PS51293"/>
    </source>
</evidence>
<dbReference type="FunCoup" id="A0A1D6ML54">
    <property type="interactions" value="6"/>
</dbReference>
<dbReference type="PROSITE" id="PS51293">
    <property type="entry name" value="SANT"/>
    <property type="match status" value="1"/>
</dbReference>
<feature type="domain" description="Myb-like" evidence="6">
    <location>
        <begin position="30"/>
        <end position="75"/>
    </location>
</feature>
<keyword evidence="2" id="KW-0805">Transcription regulation</keyword>
<comment type="subcellular location">
    <subcellularLocation>
        <location evidence="1">Nucleus</location>
    </subcellularLocation>
</comment>
<dbReference type="GO" id="GO:0010468">
    <property type="term" value="P:regulation of gene expression"/>
    <property type="evidence" value="ECO:0007669"/>
    <property type="project" value="UniProtKB-ARBA"/>
</dbReference>
<dbReference type="SUPFAM" id="SSF46689">
    <property type="entry name" value="Homeodomain-like"/>
    <property type="match status" value="1"/>
</dbReference>
<dbReference type="PROSITE" id="PS50090">
    <property type="entry name" value="MYB_LIKE"/>
    <property type="match status" value="1"/>
</dbReference>